<dbReference type="InterPro" id="IPR022398">
    <property type="entry name" value="Peptidase_S8_His-AS"/>
</dbReference>
<keyword evidence="7 12" id="KW-0378">Hydrolase</keyword>
<keyword evidence="11" id="KW-0325">Glycoprotein</keyword>
<dbReference type="STRING" id="404692.A0A0J6YRR6"/>
<evidence type="ECO:0000259" key="14">
    <source>
        <dbReference type="Pfam" id="PF00082"/>
    </source>
</evidence>
<dbReference type="Pfam" id="PF05922">
    <property type="entry name" value="Inhibitor_I9"/>
    <property type="match status" value="1"/>
</dbReference>
<dbReference type="FunFam" id="3.40.50.200:FF:000007">
    <property type="entry name" value="Subtilisin-like serine protease"/>
    <property type="match status" value="1"/>
</dbReference>
<evidence type="ECO:0000259" key="15">
    <source>
        <dbReference type="Pfam" id="PF05922"/>
    </source>
</evidence>
<gene>
    <name evidence="16" type="ORF">CIRG_09823</name>
</gene>
<dbReference type="InterPro" id="IPR037045">
    <property type="entry name" value="S8pro/Inhibitor_I9_sf"/>
</dbReference>
<evidence type="ECO:0000313" key="16">
    <source>
        <dbReference type="EMBL" id="KMP09653.1"/>
    </source>
</evidence>
<dbReference type="InterPro" id="IPR023827">
    <property type="entry name" value="Peptidase_S8_Asp-AS"/>
</dbReference>
<feature type="active site" description="Charge relay system" evidence="12">
    <location>
        <position position="161"/>
    </location>
</feature>
<accession>A0A0J6YRR6</accession>
<dbReference type="GO" id="GO:0004252">
    <property type="term" value="F:serine-type endopeptidase activity"/>
    <property type="evidence" value="ECO:0007669"/>
    <property type="project" value="UniProtKB-UniRule"/>
</dbReference>
<dbReference type="InterPro" id="IPR036852">
    <property type="entry name" value="Peptidase_S8/S53_dom_sf"/>
</dbReference>
<dbReference type="GO" id="GO:0006508">
    <property type="term" value="P:proteolysis"/>
    <property type="evidence" value="ECO:0007669"/>
    <property type="project" value="UniProtKB-KW"/>
</dbReference>
<evidence type="ECO:0000256" key="8">
    <source>
        <dbReference type="ARBA" id="ARBA00022825"/>
    </source>
</evidence>
<keyword evidence="5 12" id="KW-0645">Protease</keyword>
<dbReference type="EMBL" id="DS028099">
    <property type="protein sequence ID" value="KMP09653.1"/>
    <property type="molecule type" value="Genomic_DNA"/>
</dbReference>
<evidence type="ECO:0000256" key="5">
    <source>
        <dbReference type="ARBA" id="ARBA00022670"/>
    </source>
</evidence>
<comment type="subcellular location">
    <subcellularLocation>
        <location evidence="2">Secreted</location>
    </subcellularLocation>
</comment>
<dbReference type="SUPFAM" id="SSF52743">
    <property type="entry name" value="Subtilisin-like"/>
    <property type="match status" value="1"/>
</dbReference>
<keyword evidence="9" id="KW-0843">Virulence</keyword>
<feature type="active site" description="Charge relay system" evidence="12">
    <location>
        <position position="192"/>
    </location>
</feature>
<keyword evidence="10" id="KW-0865">Zymogen</keyword>
<dbReference type="SUPFAM" id="SSF54897">
    <property type="entry name" value="Protease propeptides/inhibitors"/>
    <property type="match status" value="1"/>
</dbReference>
<dbReference type="InterPro" id="IPR034193">
    <property type="entry name" value="PCSK9_ProteinaseK-like"/>
</dbReference>
<dbReference type="Gene3D" id="3.40.50.200">
    <property type="entry name" value="Peptidase S8/S53 domain"/>
    <property type="match status" value="1"/>
</dbReference>
<evidence type="ECO:0000256" key="1">
    <source>
        <dbReference type="ARBA" id="ARBA00002101"/>
    </source>
</evidence>
<feature type="domain" description="Inhibitor I9" evidence="15">
    <location>
        <begin position="36"/>
        <end position="115"/>
    </location>
</feature>
<evidence type="ECO:0000256" key="6">
    <source>
        <dbReference type="ARBA" id="ARBA00022729"/>
    </source>
</evidence>
<evidence type="ECO:0000256" key="10">
    <source>
        <dbReference type="ARBA" id="ARBA00023145"/>
    </source>
</evidence>
<evidence type="ECO:0000256" key="12">
    <source>
        <dbReference type="PROSITE-ProRule" id="PRU01240"/>
    </source>
</evidence>
<dbReference type="PROSITE" id="PS00137">
    <property type="entry name" value="SUBTILASE_HIS"/>
    <property type="match status" value="1"/>
</dbReference>
<dbReference type="PROSITE" id="PS51892">
    <property type="entry name" value="SUBTILASE"/>
    <property type="match status" value="1"/>
</dbReference>
<evidence type="ECO:0000256" key="7">
    <source>
        <dbReference type="ARBA" id="ARBA00022801"/>
    </source>
</evidence>
<dbReference type="OrthoDB" id="206201at2759"/>
<dbReference type="CDD" id="cd04077">
    <property type="entry name" value="Peptidases_S8_PCSK9_ProteinaseK_like"/>
    <property type="match status" value="1"/>
</dbReference>
<proteinExistence type="inferred from homology"/>
<dbReference type="PANTHER" id="PTHR43806">
    <property type="entry name" value="PEPTIDASE S8"/>
    <property type="match status" value="1"/>
</dbReference>
<name>A0A0J6YRR6_COCIT</name>
<evidence type="ECO:0000256" key="3">
    <source>
        <dbReference type="ARBA" id="ARBA00011073"/>
    </source>
</evidence>
<evidence type="ECO:0000256" key="11">
    <source>
        <dbReference type="ARBA" id="ARBA00023180"/>
    </source>
</evidence>
<dbReference type="GO" id="GO:0005576">
    <property type="term" value="C:extracellular region"/>
    <property type="evidence" value="ECO:0007669"/>
    <property type="project" value="UniProtKB-SubCell"/>
</dbReference>
<feature type="active site" description="Charge relay system" evidence="12">
    <location>
        <position position="346"/>
    </location>
</feature>
<dbReference type="PROSITE" id="PS00136">
    <property type="entry name" value="SUBTILASE_ASP"/>
    <property type="match status" value="1"/>
</dbReference>
<organism evidence="16 17">
    <name type="scientific">Coccidioides immitis RMSCC 2394</name>
    <dbReference type="NCBI Taxonomy" id="404692"/>
    <lineage>
        <taxon>Eukaryota</taxon>
        <taxon>Fungi</taxon>
        <taxon>Dikarya</taxon>
        <taxon>Ascomycota</taxon>
        <taxon>Pezizomycotina</taxon>
        <taxon>Eurotiomycetes</taxon>
        <taxon>Eurotiomycetidae</taxon>
        <taxon>Onygenales</taxon>
        <taxon>Onygenaceae</taxon>
        <taxon>Coccidioides</taxon>
    </lineage>
</organism>
<keyword evidence="4" id="KW-0964">Secreted</keyword>
<dbReference type="PANTHER" id="PTHR43806:SF58">
    <property type="entry name" value="ALKALINE PROTEASE 1-RELATED"/>
    <property type="match status" value="1"/>
</dbReference>
<dbReference type="Pfam" id="PF00082">
    <property type="entry name" value="Peptidase_S8"/>
    <property type="match status" value="1"/>
</dbReference>
<dbReference type="PRINTS" id="PR00723">
    <property type="entry name" value="SUBTILISIN"/>
</dbReference>
<dbReference type="Proteomes" id="UP000054565">
    <property type="component" value="Unassembled WGS sequence"/>
</dbReference>
<protein>
    <submittedName>
        <fullName evidence="16">Serine protease</fullName>
    </submittedName>
</protein>
<evidence type="ECO:0000313" key="17">
    <source>
        <dbReference type="Proteomes" id="UP000054565"/>
    </source>
</evidence>
<dbReference type="InterPro" id="IPR000209">
    <property type="entry name" value="Peptidase_S8/S53_dom"/>
</dbReference>
<evidence type="ECO:0000256" key="2">
    <source>
        <dbReference type="ARBA" id="ARBA00004613"/>
    </source>
</evidence>
<dbReference type="InterPro" id="IPR015500">
    <property type="entry name" value="Peptidase_S8_subtilisin-rel"/>
</dbReference>
<evidence type="ECO:0000256" key="13">
    <source>
        <dbReference type="SAM" id="SignalP"/>
    </source>
</evidence>
<evidence type="ECO:0000256" key="9">
    <source>
        <dbReference type="ARBA" id="ARBA00023026"/>
    </source>
</evidence>
<evidence type="ECO:0000256" key="4">
    <source>
        <dbReference type="ARBA" id="ARBA00022525"/>
    </source>
</evidence>
<reference evidence="17" key="1">
    <citation type="journal article" date="2010" name="Genome Res.">
        <title>Population genomic sequencing of Coccidioides fungi reveals recent hybridization and transposon control.</title>
        <authorList>
            <person name="Neafsey D.E."/>
            <person name="Barker B.M."/>
            <person name="Sharpton T.J."/>
            <person name="Stajich J.E."/>
            <person name="Park D.J."/>
            <person name="Whiston E."/>
            <person name="Hung C.-Y."/>
            <person name="McMahan C."/>
            <person name="White J."/>
            <person name="Sykes S."/>
            <person name="Heiman D."/>
            <person name="Young S."/>
            <person name="Zeng Q."/>
            <person name="Abouelleil A."/>
            <person name="Aftuck L."/>
            <person name="Bessette D."/>
            <person name="Brown A."/>
            <person name="FitzGerald M."/>
            <person name="Lui A."/>
            <person name="Macdonald J.P."/>
            <person name="Priest M."/>
            <person name="Orbach M.J."/>
            <person name="Galgiani J.N."/>
            <person name="Kirkland T.N."/>
            <person name="Cole G.T."/>
            <person name="Birren B.W."/>
            <person name="Henn M.R."/>
            <person name="Taylor J.W."/>
            <person name="Rounsley S.D."/>
        </authorList>
    </citation>
    <scope>NUCLEOTIDE SEQUENCE [LARGE SCALE GENOMIC DNA]</scope>
    <source>
        <strain evidence="17">RMSCC 2394</strain>
    </source>
</reference>
<feature type="chain" id="PRO_5005285506" evidence="13">
    <location>
        <begin position="20"/>
        <end position="400"/>
    </location>
</feature>
<comment type="function">
    <text evidence="1">Secreted subtilisin-like serine protease with keratinolytic activity that contributes to pathogenicity.</text>
</comment>
<feature type="signal peptide" evidence="13">
    <location>
        <begin position="1"/>
        <end position="19"/>
    </location>
</feature>
<dbReference type="Gene3D" id="3.30.70.80">
    <property type="entry name" value="Peptidase S8 propeptide/proteinase inhibitor I9"/>
    <property type="match status" value="1"/>
</dbReference>
<dbReference type="InterPro" id="IPR050131">
    <property type="entry name" value="Peptidase_S8_subtilisin-like"/>
</dbReference>
<dbReference type="AlphaFoldDB" id="A0A0J6YRR6"/>
<feature type="domain" description="Peptidase S8/S53" evidence="14">
    <location>
        <begin position="154"/>
        <end position="361"/>
    </location>
</feature>
<keyword evidence="8 12" id="KW-0720">Serine protease</keyword>
<dbReference type="InterPro" id="IPR010259">
    <property type="entry name" value="S8pro/Inhibitor_I9"/>
</dbReference>
<sequence length="400" mass="42727">MAFVKILSVSLAATAVANAATILSPRYPNDVIPNEYIVVMKDGVSSASFASHSAWVADMHYYNHTKRALPGHGIQEVYDIYEMKAYSGKFDEDTIQRIAKEPDVAFVEPNQIVTISEISVQKAAPSWGLSRISVKENHVSSNTDYFYDSSGAAGIWVYVVDTGVDIKHPDFEGRAVWGTSTVDRSKTDRLGHGTHVAGTIASKTYGVAKAVKIIAVKVFKERTTSYKDIIGGIDWAVKHAKKNNMLSKSVVNMSLGGGRSSAMNMAAANAHKAGMFVAVSAGNTPIDAVNFSPASEPLACTVAASDKDDMQARFSAFGPSVDIFAPGTDIVSLVPRKKFGTKSGTSMAAAHVSGAGAYIMAIEKIPGNEVCNRLKELAQSSIVRASDKTTTKLLYNNSGK</sequence>
<comment type="similarity">
    <text evidence="3 12">Belongs to the peptidase S8 family.</text>
</comment>
<keyword evidence="6 13" id="KW-0732">Signal</keyword>